<keyword evidence="2" id="KW-0238">DNA-binding</keyword>
<feature type="region of interest" description="Disordered" evidence="4">
    <location>
        <begin position="174"/>
        <end position="194"/>
    </location>
</feature>
<evidence type="ECO:0000259" key="5">
    <source>
        <dbReference type="PROSITE" id="PS01124"/>
    </source>
</evidence>
<dbReference type="SUPFAM" id="SSF51215">
    <property type="entry name" value="Regulatory protein AraC"/>
    <property type="match status" value="1"/>
</dbReference>
<organism evidence="6 7">
    <name type="scientific">Streptomyces desertarenae</name>
    <dbReference type="NCBI Taxonomy" id="2666184"/>
    <lineage>
        <taxon>Bacteria</taxon>
        <taxon>Bacillati</taxon>
        <taxon>Actinomycetota</taxon>
        <taxon>Actinomycetes</taxon>
        <taxon>Kitasatosporales</taxon>
        <taxon>Streptomycetaceae</taxon>
        <taxon>Streptomyces</taxon>
    </lineage>
</organism>
<dbReference type="InterPro" id="IPR018062">
    <property type="entry name" value="HTH_AraC-typ_CS"/>
</dbReference>
<dbReference type="PROSITE" id="PS00041">
    <property type="entry name" value="HTH_ARAC_FAMILY_1"/>
    <property type="match status" value="1"/>
</dbReference>
<dbReference type="RefSeq" id="WP_380897979.1">
    <property type="nucleotide sequence ID" value="NZ_JBHUFU010000003.1"/>
</dbReference>
<evidence type="ECO:0000256" key="1">
    <source>
        <dbReference type="ARBA" id="ARBA00023015"/>
    </source>
</evidence>
<protein>
    <submittedName>
        <fullName evidence="6">AraC family transcriptional regulator</fullName>
    </submittedName>
</protein>
<proteinExistence type="predicted"/>
<feature type="compositionally biased region" description="Low complexity" evidence="4">
    <location>
        <begin position="185"/>
        <end position="194"/>
    </location>
</feature>
<keyword evidence="7" id="KW-1185">Reference proteome</keyword>
<comment type="caution">
    <text evidence="6">The sequence shown here is derived from an EMBL/GenBank/DDBJ whole genome shotgun (WGS) entry which is preliminary data.</text>
</comment>
<dbReference type="InterPro" id="IPR014710">
    <property type="entry name" value="RmlC-like_jellyroll"/>
</dbReference>
<dbReference type="Gene3D" id="1.10.10.60">
    <property type="entry name" value="Homeodomain-like"/>
    <property type="match status" value="2"/>
</dbReference>
<name>A0ABW4PGR9_9ACTN</name>
<dbReference type="InterPro" id="IPR003313">
    <property type="entry name" value="AraC-bd"/>
</dbReference>
<dbReference type="SUPFAM" id="SSF46689">
    <property type="entry name" value="Homeodomain-like"/>
    <property type="match status" value="1"/>
</dbReference>
<feature type="domain" description="HTH araC/xylS-type" evidence="5">
    <location>
        <begin position="198"/>
        <end position="300"/>
    </location>
</feature>
<sequence>MTTTDGPVPLHRLQVPAPDVLPFAIGSFDTIGPLSRASFPHRHVFHEVVYLCGGRGTHVVDAATWPLDPPDLCLVFPGQVHHWHRASGLDGWVVLFTDDFLSARPEIRRALRALRERPWRRPPPGEAVRFSALLREMEREYRLRGEGFVPVLRSYLHVLLVRAGRLPCGAPVPAGGRADPRADRAAGGVADGPAGRAGELSRSFAELLERPGAGGLSVRECAARLGVSVGHLDEVVKRATGRTPGQLLRRARVLEAKRLLAGTELTVGQVARQAGFADPAYFCRFFRRETGLTPGSFRDRTRAAERGGRSVPNHHDP</sequence>
<dbReference type="InterPro" id="IPR020449">
    <property type="entry name" value="Tscrpt_reg_AraC-type_HTH"/>
</dbReference>
<feature type="region of interest" description="Disordered" evidence="4">
    <location>
        <begin position="296"/>
        <end position="317"/>
    </location>
</feature>
<dbReference type="InterPro" id="IPR009057">
    <property type="entry name" value="Homeodomain-like_sf"/>
</dbReference>
<keyword evidence="3" id="KW-0804">Transcription</keyword>
<dbReference type="PRINTS" id="PR00032">
    <property type="entry name" value="HTHARAC"/>
</dbReference>
<dbReference type="Proteomes" id="UP001597365">
    <property type="component" value="Unassembled WGS sequence"/>
</dbReference>
<dbReference type="Pfam" id="PF12833">
    <property type="entry name" value="HTH_18"/>
    <property type="match status" value="1"/>
</dbReference>
<dbReference type="Gene3D" id="2.60.120.10">
    <property type="entry name" value="Jelly Rolls"/>
    <property type="match status" value="1"/>
</dbReference>
<dbReference type="PANTHER" id="PTHR43280">
    <property type="entry name" value="ARAC-FAMILY TRANSCRIPTIONAL REGULATOR"/>
    <property type="match status" value="1"/>
</dbReference>
<evidence type="ECO:0000313" key="6">
    <source>
        <dbReference type="EMBL" id="MFD1829440.1"/>
    </source>
</evidence>
<dbReference type="InterPro" id="IPR037923">
    <property type="entry name" value="HTH-like"/>
</dbReference>
<dbReference type="EMBL" id="JBHUFU010000003">
    <property type="protein sequence ID" value="MFD1829440.1"/>
    <property type="molecule type" value="Genomic_DNA"/>
</dbReference>
<feature type="compositionally biased region" description="Basic and acidic residues" evidence="4">
    <location>
        <begin position="297"/>
        <end position="317"/>
    </location>
</feature>
<evidence type="ECO:0000256" key="2">
    <source>
        <dbReference type="ARBA" id="ARBA00023125"/>
    </source>
</evidence>
<accession>A0ABW4PGR9</accession>
<keyword evidence="1" id="KW-0805">Transcription regulation</keyword>
<dbReference type="PROSITE" id="PS01124">
    <property type="entry name" value="HTH_ARAC_FAMILY_2"/>
    <property type="match status" value="1"/>
</dbReference>
<dbReference type="Pfam" id="PF02311">
    <property type="entry name" value="AraC_binding"/>
    <property type="match status" value="1"/>
</dbReference>
<dbReference type="PANTHER" id="PTHR43280:SF32">
    <property type="entry name" value="TRANSCRIPTIONAL REGULATORY PROTEIN"/>
    <property type="match status" value="1"/>
</dbReference>
<dbReference type="SMART" id="SM00342">
    <property type="entry name" value="HTH_ARAC"/>
    <property type="match status" value="1"/>
</dbReference>
<dbReference type="InterPro" id="IPR018060">
    <property type="entry name" value="HTH_AraC"/>
</dbReference>
<evidence type="ECO:0000313" key="7">
    <source>
        <dbReference type="Proteomes" id="UP001597365"/>
    </source>
</evidence>
<evidence type="ECO:0000256" key="4">
    <source>
        <dbReference type="SAM" id="MobiDB-lite"/>
    </source>
</evidence>
<evidence type="ECO:0000256" key="3">
    <source>
        <dbReference type="ARBA" id="ARBA00023163"/>
    </source>
</evidence>
<gene>
    <name evidence="6" type="ORF">ACFSJS_07165</name>
</gene>
<reference evidence="7" key="1">
    <citation type="journal article" date="2019" name="Int. J. Syst. Evol. Microbiol.">
        <title>The Global Catalogue of Microorganisms (GCM) 10K type strain sequencing project: providing services to taxonomists for standard genome sequencing and annotation.</title>
        <authorList>
            <consortium name="The Broad Institute Genomics Platform"/>
            <consortium name="The Broad Institute Genome Sequencing Center for Infectious Disease"/>
            <person name="Wu L."/>
            <person name="Ma J."/>
        </authorList>
    </citation>
    <scope>NUCLEOTIDE SEQUENCE [LARGE SCALE GENOMIC DNA]</scope>
    <source>
        <strain evidence="7">CGMCC 4.7455</strain>
    </source>
</reference>